<feature type="region of interest" description="Disordered" evidence="5">
    <location>
        <begin position="544"/>
        <end position="670"/>
    </location>
</feature>
<dbReference type="EMBL" id="JAVLET010000007">
    <property type="protein sequence ID" value="KAL0468433.1"/>
    <property type="molecule type" value="Genomic_DNA"/>
</dbReference>
<keyword evidence="4" id="KW-0560">Oxidoreductase</keyword>
<dbReference type="InterPro" id="IPR036188">
    <property type="entry name" value="FAD/NAD-bd_sf"/>
</dbReference>
<feature type="compositionally biased region" description="Basic and acidic residues" evidence="5">
    <location>
        <begin position="594"/>
        <end position="609"/>
    </location>
</feature>
<organism evidence="7 8">
    <name type="scientific">Neurospora intermedia</name>
    <dbReference type="NCBI Taxonomy" id="5142"/>
    <lineage>
        <taxon>Eukaryota</taxon>
        <taxon>Fungi</taxon>
        <taxon>Dikarya</taxon>
        <taxon>Ascomycota</taxon>
        <taxon>Pezizomycotina</taxon>
        <taxon>Sordariomycetes</taxon>
        <taxon>Sordariomycetidae</taxon>
        <taxon>Sordariales</taxon>
        <taxon>Sordariaceae</taxon>
        <taxon>Neurospora</taxon>
    </lineage>
</organism>
<evidence type="ECO:0000256" key="4">
    <source>
        <dbReference type="ARBA" id="ARBA00023002"/>
    </source>
</evidence>
<feature type="region of interest" description="Disordered" evidence="5">
    <location>
        <begin position="343"/>
        <end position="366"/>
    </location>
</feature>
<dbReference type="Proteomes" id="UP001451303">
    <property type="component" value="Unassembled WGS sequence"/>
</dbReference>
<evidence type="ECO:0000313" key="7">
    <source>
        <dbReference type="EMBL" id="KAL0468433.1"/>
    </source>
</evidence>
<sequence length="670" mass="73439">MDALASQPPVCPSTTKLPESQRQQLKVAIIGGGICGVALAVGLLGSKHIDFHIYEKMAIYRDVGAGLSLHKNALAAMHLIDPELIKAYQKKAVNIGQEDQEMATEVILAAGRHKGHKVGELGRAKGRKSISRADLLDGFLELVPKEHISFGKQVVRVWETHPETERSSTDSVAPYSEDSAEYDHPIHIEFADGTRAHADVLIGCDGIHSTVRSYILGEDHPATKPKNHDGWQIYRTLIPTEVAIEQYGIDKKLTQTVPILLGPNGHINIIPMKKGQMLSAGVAVRGAARPNAAFGPSTVPVSAPVSSSTAPLSPPDSESGIVPWVWYAALHNTPIGDFISHQTRSSSHENLPQAHPVYQTPNSHPGQGIPGLKTYLYGDYTREAQKIVRMVAADPSASWAVADHDHAPYYARGCVAMAGDAAHASLPFAGNGAAQALEDAAVLAHLFRTYVRTPDMAEAALLAYQKVRKVRSERVVEMAREYGRVYSFSPIKYRGKWVKLHEKPEVMMQWFRQQAAYTNDNDVAFQTKWAGQVFLVELTRKKEARKQSEGAEGSSTDTHPKTKTDEVKSEEISNVRTMGEGTSPRSTWVSLDALRGREQGGRVEGREAAVMDEEDGERVERDEANDDGDTHDVKSVTSLGQDSDYDFFDDLSDDADDELEDEDDDGSTLW</sequence>
<comment type="caution">
    <text evidence="7">The sequence shown here is derived from an EMBL/GenBank/DDBJ whole genome shotgun (WGS) entry which is preliminary data.</text>
</comment>
<evidence type="ECO:0000256" key="5">
    <source>
        <dbReference type="SAM" id="MobiDB-lite"/>
    </source>
</evidence>
<dbReference type="InterPro" id="IPR051104">
    <property type="entry name" value="FAD_monoxygenase"/>
</dbReference>
<dbReference type="PANTHER" id="PTHR46720:SF3">
    <property type="entry name" value="FAD-BINDING DOMAIN-CONTAINING PROTEIN-RELATED"/>
    <property type="match status" value="1"/>
</dbReference>
<dbReference type="SUPFAM" id="SSF51905">
    <property type="entry name" value="FAD/NAD(P)-binding domain"/>
    <property type="match status" value="1"/>
</dbReference>
<evidence type="ECO:0000256" key="3">
    <source>
        <dbReference type="ARBA" id="ARBA00022827"/>
    </source>
</evidence>
<evidence type="ECO:0000256" key="2">
    <source>
        <dbReference type="ARBA" id="ARBA00022630"/>
    </source>
</evidence>
<feature type="domain" description="FAD-binding" evidence="6">
    <location>
        <begin position="404"/>
        <end position="478"/>
    </location>
</feature>
<dbReference type="PANTHER" id="PTHR46720">
    <property type="entry name" value="HYDROXYLASE, PUTATIVE (AFU_ORTHOLOGUE AFUA_3G01460)-RELATED"/>
    <property type="match status" value="1"/>
</dbReference>
<dbReference type="PRINTS" id="PR00420">
    <property type="entry name" value="RNGMNOXGNASE"/>
</dbReference>
<comment type="similarity">
    <text evidence="1">Belongs to the paxM FAD-dependent monooxygenase family.</text>
</comment>
<evidence type="ECO:0000259" key="6">
    <source>
        <dbReference type="Pfam" id="PF01494"/>
    </source>
</evidence>
<protein>
    <recommendedName>
        <fullName evidence="6">FAD-binding domain-containing protein</fullName>
    </recommendedName>
</protein>
<keyword evidence="8" id="KW-1185">Reference proteome</keyword>
<evidence type="ECO:0000313" key="8">
    <source>
        <dbReference type="Proteomes" id="UP001451303"/>
    </source>
</evidence>
<evidence type="ECO:0000256" key="1">
    <source>
        <dbReference type="ARBA" id="ARBA00007992"/>
    </source>
</evidence>
<reference evidence="7 8" key="1">
    <citation type="submission" date="2023-09" db="EMBL/GenBank/DDBJ databases">
        <title>Multi-omics analysis of a traditional fermented food reveals byproduct-associated fungal strains for waste-to-food upcycling.</title>
        <authorList>
            <consortium name="Lawrence Berkeley National Laboratory"/>
            <person name="Rekdal V.M."/>
            <person name="Villalobos-Escobedo J.M."/>
            <person name="Rodriguez-Valeron N."/>
            <person name="Garcia M.O."/>
            <person name="Vasquez D.P."/>
            <person name="Damayanti I."/>
            <person name="Sorensen P.M."/>
            <person name="Baidoo E.E."/>
            <person name="De Carvalho A.C."/>
            <person name="Riley R."/>
            <person name="Lipzen A."/>
            <person name="He G."/>
            <person name="Yan M."/>
            <person name="Haridas S."/>
            <person name="Daum C."/>
            <person name="Yoshinaga Y."/>
            <person name="Ng V."/>
            <person name="Grigoriev I.V."/>
            <person name="Munk R."/>
            <person name="Nuraida L."/>
            <person name="Wijaya C.H."/>
            <person name="Morales P.-C."/>
            <person name="Keasling J.D."/>
        </authorList>
    </citation>
    <scope>NUCLEOTIDE SEQUENCE [LARGE SCALE GENOMIC DNA]</scope>
    <source>
        <strain evidence="7 8">FGSC 2613</strain>
    </source>
</reference>
<feature type="compositionally biased region" description="Basic and acidic residues" evidence="5">
    <location>
        <begin position="558"/>
        <end position="573"/>
    </location>
</feature>
<feature type="compositionally biased region" description="Acidic residues" evidence="5">
    <location>
        <begin position="643"/>
        <end position="670"/>
    </location>
</feature>
<dbReference type="Gene3D" id="3.50.50.60">
    <property type="entry name" value="FAD/NAD(P)-binding domain"/>
    <property type="match status" value="2"/>
</dbReference>
<keyword evidence="2" id="KW-0285">Flavoprotein</keyword>
<accession>A0ABR3D848</accession>
<dbReference type="InterPro" id="IPR002938">
    <property type="entry name" value="FAD-bd"/>
</dbReference>
<name>A0ABR3D848_NEUIN</name>
<dbReference type="Pfam" id="PF01494">
    <property type="entry name" value="FAD_binding_3"/>
    <property type="match status" value="1"/>
</dbReference>
<gene>
    <name evidence="7" type="ORF">QR685DRAFT_340977</name>
</gene>
<proteinExistence type="inferred from homology"/>
<feature type="compositionally biased region" description="Basic and acidic residues" evidence="5">
    <location>
        <begin position="618"/>
        <end position="634"/>
    </location>
</feature>
<keyword evidence="3" id="KW-0274">FAD</keyword>